<evidence type="ECO:0000256" key="5">
    <source>
        <dbReference type="ARBA" id="ARBA00023136"/>
    </source>
</evidence>
<protein>
    <recommendedName>
        <fullName evidence="8">Mechanosensitive ion channel MscS domain-containing protein</fullName>
    </recommendedName>
</protein>
<dbReference type="Gene3D" id="3.30.70.100">
    <property type="match status" value="1"/>
</dbReference>
<dbReference type="InterPro" id="IPR023408">
    <property type="entry name" value="MscS_beta-dom_sf"/>
</dbReference>
<evidence type="ECO:0000256" key="3">
    <source>
        <dbReference type="ARBA" id="ARBA00022692"/>
    </source>
</evidence>
<gene>
    <name evidence="9" type="ORF">PM10SUCC1_22530</name>
</gene>
<feature type="transmembrane region" description="Helical" evidence="7">
    <location>
        <begin position="72"/>
        <end position="99"/>
    </location>
</feature>
<keyword evidence="3 7" id="KW-0812">Transmembrane</keyword>
<dbReference type="PANTHER" id="PTHR30221:SF18">
    <property type="entry name" value="SLL0590 PROTEIN"/>
    <property type="match status" value="1"/>
</dbReference>
<dbReference type="PANTHER" id="PTHR30221">
    <property type="entry name" value="SMALL-CONDUCTANCE MECHANOSENSITIVE CHANNEL"/>
    <property type="match status" value="1"/>
</dbReference>
<feature type="transmembrane region" description="Helical" evidence="7">
    <location>
        <begin position="39"/>
        <end position="60"/>
    </location>
</feature>
<feature type="transmembrane region" description="Helical" evidence="7">
    <location>
        <begin position="6"/>
        <end position="27"/>
    </location>
</feature>
<evidence type="ECO:0000313" key="9">
    <source>
        <dbReference type="EMBL" id="GLI56739.1"/>
    </source>
</evidence>
<dbReference type="Pfam" id="PF00924">
    <property type="entry name" value="MS_channel_2nd"/>
    <property type="match status" value="1"/>
</dbReference>
<evidence type="ECO:0000256" key="7">
    <source>
        <dbReference type="SAM" id="Phobius"/>
    </source>
</evidence>
<evidence type="ECO:0000256" key="6">
    <source>
        <dbReference type="SAM" id="Coils"/>
    </source>
</evidence>
<feature type="coiled-coil region" evidence="6">
    <location>
        <begin position="279"/>
        <end position="313"/>
    </location>
</feature>
<dbReference type="RefSeq" id="WP_281836071.1">
    <property type="nucleotide sequence ID" value="NZ_BSDY01000010.1"/>
</dbReference>
<keyword evidence="2" id="KW-1003">Cell membrane</keyword>
<accession>A0A9W6GKC8</accession>
<keyword evidence="10" id="KW-1185">Reference proteome</keyword>
<reference evidence="9" key="1">
    <citation type="submission" date="2022-12" db="EMBL/GenBank/DDBJ databases">
        <title>Reference genome sequencing for broad-spectrum identification of bacterial and archaeal isolates by mass spectrometry.</title>
        <authorList>
            <person name="Sekiguchi Y."/>
            <person name="Tourlousse D.M."/>
        </authorList>
    </citation>
    <scope>NUCLEOTIDE SEQUENCE</scope>
    <source>
        <strain evidence="9">10succ1</strain>
    </source>
</reference>
<comment type="caution">
    <text evidence="9">The sequence shown here is derived from an EMBL/GenBank/DDBJ whole genome shotgun (WGS) entry which is preliminary data.</text>
</comment>
<keyword evidence="4 7" id="KW-1133">Transmembrane helix</keyword>
<evidence type="ECO:0000259" key="8">
    <source>
        <dbReference type="Pfam" id="PF00924"/>
    </source>
</evidence>
<dbReference type="Gene3D" id="2.30.30.60">
    <property type="match status" value="1"/>
</dbReference>
<keyword evidence="6" id="KW-0175">Coiled coil</keyword>
<dbReference type="InterPro" id="IPR010920">
    <property type="entry name" value="LSM_dom_sf"/>
</dbReference>
<dbReference type="SUPFAM" id="SSF82689">
    <property type="entry name" value="Mechanosensitive channel protein MscS (YggB), C-terminal domain"/>
    <property type="match status" value="1"/>
</dbReference>
<dbReference type="SUPFAM" id="SSF50182">
    <property type="entry name" value="Sm-like ribonucleoproteins"/>
    <property type="match status" value="1"/>
</dbReference>
<dbReference type="InterPro" id="IPR011066">
    <property type="entry name" value="MscS_channel_C_sf"/>
</dbReference>
<dbReference type="AlphaFoldDB" id="A0A9W6GKC8"/>
<dbReference type="GO" id="GO:0005886">
    <property type="term" value="C:plasma membrane"/>
    <property type="evidence" value="ECO:0007669"/>
    <property type="project" value="UniProtKB-SubCell"/>
</dbReference>
<dbReference type="InterPro" id="IPR006685">
    <property type="entry name" value="MscS_channel_2nd"/>
</dbReference>
<organism evidence="9 10">
    <name type="scientific">Propionigenium maris DSM 9537</name>
    <dbReference type="NCBI Taxonomy" id="1123000"/>
    <lineage>
        <taxon>Bacteria</taxon>
        <taxon>Fusobacteriati</taxon>
        <taxon>Fusobacteriota</taxon>
        <taxon>Fusobacteriia</taxon>
        <taxon>Fusobacteriales</taxon>
        <taxon>Fusobacteriaceae</taxon>
        <taxon>Propionigenium</taxon>
    </lineage>
</organism>
<evidence type="ECO:0000256" key="2">
    <source>
        <dbReference type="ARBA" id="ARBA00022475"/>
    </source>
</evidence>
<name>A0A9W6GKC8_9FUSO</name>
<sequence length="349" mass="39445">MSLIFFIQPLIVILLSFMVLFLTHYYFKKSTHDGTNIKLNSQIIMSAEVFIFLFLFIILLPLKDNLKGQILSFLGILLSATIAISSTTVLGNIMAGIMLRSISSLKMGDFIITGDYLGRISEKGLFHIEIQTEDRNLVTIPNIFLIAKPIKVIHSSGTIISSEISLGYDLPPDLIKNLLIEAAKNSGLKEPFVYTVNLGDFSILYRVSGLLSEVKYLISANSKLNDEILRILHKNSIEIVSPNFMNTRSVNDLKFIPKDSLENEAQNLEVIPEDTVFGKADIAERLEDKIKQLEDIKNKIDEVEKVMGSVSEEIDKKTFQDKLNRLKEFEIRLNAEIERSKNDLNKEDS</sequence>
<keyword evidence="5 7" id="KW-0472">Membrane</keyword>
<dbReference type="InterPro" id="IPR045275">
    <property type="entry name" value="MscS_archaea/bacteria_type"/>
</dbReference>
<dbReference type="Proteomes" id="UP001144471">
    <property type="component" value="Unassembled WGS sequence"/>
</dbReference>
<dbReference type="GO" id="GO:0008381">
    <property type="term" value="F:mechanosensitive monoatomic ion channel activity"/>
    <property type="evidence" value="ECO:0007669"/>
    <property type="project" value="InterPro"/>
</dbReference>
<proteinExistence type="predicted"/>
<evidence type="ECO:0000313" key="10">
    <source>
        <dbReference type="Proteomes" id="UP001144471"/>
    </source>
</evidence>
<dbReference type="EMBL" id="BSDY01000010">
    <property type="protein sequence ID" value="GLI56739.1"/>
    <property type="molecule type" value="Genomic_DNA"/>
</dbReference>
<feature type="domain" description="Mechanosensitive ion channel MscS" evidence="8">
    <location>
        <begin position="89"/>
        <end position="149"/>
    </location>
</feature>
<evidence type="ECO:0000256" key="4">
    <source>
        <dbReference type="ARBA" id="ARBA00022989"/>
    </source>
</evidence>
<evidence type="ECO:0000256" key="1">
    <source>
        <dbReference type="ARBA" id="ARBA00004651"/>
    </source>
</evidence>
<comment type="subcellular location">
    <subcellularLocation>
        <location evidence="1">Cell membrane</location>
        <topology evidence="1">Multi-pass membrane protein</topology>
    </subcellularLocation>
</comment>